<feature type="region of interest" description="Disordered" evidence="1">
    <location>
        <begin position="180"/>
        <end position="201"/>
    </location>
</feature>
<dbReference type="EMBL" id="BOPF01000004">
    <property type="protein sequence ID" value="GIJ44642.1"/>
    <property type="molecule type" value="Genomic_DNA"/>
</dbReference>
<dbReference type="RefSeq" id="WP_203898196.1">
    <property type="nucleotide sequence ID" value="NZ_BOPF01000004.1"/>
</dbReference>
<comment type="caution">
    <text evidence="2">The sequence shown here is derived from an EMBL/GenBank/DDBJ whole genome shotgun (WGS) entry which is preliminary data.</text>
</comment>
<keyword evidence="3" id="KW-1185">Reference proteome</keyword>
<sequence length="351" mass="37699">MLFDEHDGWRRCPAEFHACVASGPAGDVIHAASGSATLCGIPLPEVSFGRGTFEPGGDATCDACAEKAAATPPRRSVQERLYDKVLAAEPGTLRDEVLDALRRGASVHPWTMGSSADSVRPELRLHEAVEGGPEADEALRNASRVDQAEVRGDSWRFVVVMPHGARPVLVRRPLRRQAGPDRPGWSFANARKPAAFGSGTSADRVEHAVDGERTLCGIPVRDVVLYLHHFVADRRAACPRCAARAATRDQPSAQERLHKLIAAAEPGPARDDLAAALTRGAEITLWLSSRGPTLARHYAELDELTEGRAEVTEALSAGHASLAHVLHGPWRSTVVIRENGRPLIARGPTDV</sequence>
<evidence type="ECO:0000256" key="1">
    <source>
        <dbReference type="SAM" id="MobiDB-lite"/>
    </source>
</evidence>
<dbReference type="AlphaFoldDB" id="A0A8J3YHQ5"/>
<name>A0A8J3YHQ5_9ACTN</name>
<evidence type="ECO:0000313" key="2">
    <source>
        <dbReference type="EMBL" id="GIJ44642.1"/>
    </source>
</evidence>
<dbReference type="Proteomes" id="UP000619260">
    <property type="component" value="Unassembled WGS sequence"/>
</dbReference>
<accession>A0A8J3YHQ5</accession>
<protein>
    <submittedName>
        <fullName evidence="2">Uncharacterized protein</fullName>
    </submittedName>
</protein>
<evidence type="ECO:0000313" key="3">
    <source>
        <dbReference type="Proteomes" id="UP000619260"/>
    </source>
</evidence>
<reference evidence="2" key="1">
    <citation type="submission" date="2021-01" db="EMBL/GenBank/DDBJ databases">
        <title>Whole genome shotgun sequence of Virgisporangium aliadipatigenens NBRC 105644.</title>
        <authorList>
            <person name="Komaki H."/>
            <person name="Tamura T."/>
        </authorList>
    </citation>
    <scope>NUCLEOTIDE SEQUENCE</scope>
    <source>
        <strain evidence="2">NBRC 105644</strain>
    </source>
</reference>
<gene>
    <name evidence="2" type="ORF">Val02_15280</name>
</gene>
<organism evidence="2 3">
    <name type="scientific">Virgisporangium aliadipatigenens</name>
    <dbReference type="NCBI Taxonomy" id="741659"/>
    <lineage>
        <taxon>Bacteria</taxon>
        <taxon>Bacillati</taxon>
        <taxon>Actinomycetota</taxon>
        <taxon>Actinomycetes</taxon>
        <taxon>Micromonosporales</taxon>
        <taxon>Micromonosporaceae</taxon>
        <taxon>Virgisporangium</taxon>
    </lineage>
</organism>
<proteinExistence type="predicted"/>